<reference evidence="1" key="1">
    <citation type="journal article" date="2021" name="Proc. Natl. Acad. Sci. U.S.A.">
        <title>A Catalog of Tens of Thousands of Viruses from Human Metagenomes Reveals Hidden Associations with Chronic Diseases.</title>
        <authorList>
            <person name="Tisza M.J."/>
            <person name="Buck C.B."/>
        </authorList>
    </citation>
    <scope>NUCLEOTIDE SEQUENCE</scope>
    <source>
        <strain evidence="1">CtQWG7</strain>
    </source>
</reference>
<name>A0A8S5PI73_9CAUD</name>
<accession>A0A8S5PI73</accession>
<proteinExistence type="predicted"/>
<sequence length="39" mass="4696">MIEPFDYDRWLTTEPEQPEPKEECFIFSGGQWLYIGDDL</sequence>
<dbReference type="EMBL" id="BK015433">
    <property type="protein sequence ID" value="DAE06317.1"/>
    <property type="molecule type" value="Genomic_DNA"/>
</dbReference>
<protein>
    <submittedName>
        <fullName evidence="1">Putative cytochrome P450 120</fullName>
    </submittedName>
</protein>
<organism evidence="1">
    <name type="scientific">Siphoviridae sp. ctQWG7</name>
    <dbReference type="NCBI Taxonomy" id="2825493"/>
    <lineage>
        <taxon>Viruses</taxon>
        <taxon>Duplodnaviria</taxon>
        <taxon>Heunggongvirae</taxon>
        <taxon>Uroviricota</taxon>
        <taxon>Caudoviricetes</taxon>
    </lineage>
</organism>
<evidence type="ECO:0000313" key="1">
    <source>
        <dbReference type="EMBL" id="DAE06317.1"/>
    </source>
</evidence>